<evidence type="ECO:0000313" key="2">
    <source>
        <dbReference type="Proteomes" id="UP000217343"/>
    </source>
</evidence>
<name>A0A250JPA1_9BACT</name>
<dbReference type="NCBIfam" id="TIGR02264">
    <property type="entry name" value="gmx_para_CXXCG"/>
    <property type="match status" value="1"/>
</dbReference>
<gene>
    <name evidence="1" type="ORF">MYMAC_001088</name>
</gene>
<dbReference type="EMBL" id="CP022203">
    <property type="protein sequence ID" value="ATB45503.1"/>
    <property type="molecule type" value="Genomic_DNA"/>
</dbReference>
<sequence length="241" mass="26191">MRFYRVEGDAASRFTGDLSRAAHKWGLPGVEPCAACGVGGGWAGLQYPCVDLSGFSKAELKPYSDPWPVPFEVFARLRERIRPLAPEGAVLEPGTRLGPLTGTATGAFGPITLQDWTLVARDDALAALHGAGLQGLTGCRLDVTFRGKSPPVLRELQLALQGRIHPDCFTQPRASNCAKCGSEASERLPDTYWLAQETLPTQVDLFRLRDYPTLIIATERTVDAADRLKLEGVTFQPVDAR</sequence>
<dbReference type="Pfam" id="PF09535">
    <property type="entry name" value="Gmx_para_CXXCG"/>
    <property type="match status" value="1"/>
</dbReference>
<proteinExistence type="predicted"/>
<dbReference type="AlphaFoldDB" id="A0A250JPA1"/>
<reference evidence="1 2" key="1">
    <citation type="submission" date="2017-06" db="EMBL/GenBank/DDBJ databases">
        <title>Sequencing and comparative analysis of myxobacterial genomes.</title>
        <authorList>
            <person name="Rupp O."/>
            <person name="Goesmann A."/>
            <person name="Sogaard-Andersen L."/>
        </authorList>
    </citation>
    <scope>NUCLEOTIDE SEQUENCE [LARGE SCALE GENOMIC DNA]</scope>
    <source>
        <strain evidence="1 2">DSM 14697</strain>
    </source>
</reference>
<dbReference type="InterPro" id="IPR011750">
    <property type="entry name" value="Gmx_para_CXXCG"/>
</dbReference>
<keyword evidence="2" id="KW-1185">Reference proteome</keyword>
<dbReference type="RefSeq" id="WP_095957322.1">
    <property type="nucleotide sequence ID" value="NZ_CP022203.1"/>
</dbReference>
<dbReference type="OrthoDB" id="5513099at2"/>
<organism evidence="1 2">
    <name type="scientific">Corallococcus macrosporus DSM 14697</name>
    <dbReference type="NCBI Taxonomy" id="1189310"/>
    <lineage>
        <taxon>Bacteria</taxon>
        <taxon>Pseudomonadati</taxon>
        <taxon>Myxococcota</taxon>
        <taxon>Myxococcia</taxon>
        <taxon>Myxococcales</taxon>
        <taxon>Cystobacterineae</taxon>
        <taxon>Myxococcaceae</taxon>
        <taxon>Corallococcus</taxon>
    </lineage>
</organism>
<evidence type="ECO:0000313" key="1">
    <source>
        <dbReference type="EMBL" id="ATB45503.1"/>
    </source>
</evidence>
<dbReference type="KEGG" id="mmas:MYMAC_001088"/>
<protein>
    <submittedName>
        <fullName evidence="1">Uncharacterized protein</fullName>
    </submittedName>
</protein>
<dbReference type="Proteomes" id="UP000217343">
    <property type="component" value="Chromosome"/>
</dbReference>
<accession>A0A250JPA1</accession>